<dbReference type="EMBL" id="JJRY01000001">
    <property type="protein sequence ID" value="KEF40470.1"/>
    <property type="molecule type" value="Genomic_DNA"/>
</dbReference>
<evidence type="ECO:0000313" key="1">
    <source>
        <dbReference type="EMBL" id="KEF40470.1"/>
    </source>
</evidence>
<dbReference type="RefSeq" id="WP_035192906.1">
    <property type="nucleotide sequence ID" value="NZ_JJRY01000001.1"/>
</dbReference>
<dbReference type="Proteomes" id="UP000027936">
    <property type="component" value="Unassembled WGS sequence"/>
</dbReference>
<name>A0A072P4Q9_SCHAZ</name>
<evidence type="ECO:0000313" key="2">
    <source>
        <dbReference type="Proteomes" id="UP000027936"/>
    </source>
</evidence>
<dbReference type="AlphaFoldDB" id="A0A072P4Q9"/>
<protein>
    <submittedName>
        <fullName evidence="1">Uncharacterized protein</fullName>
    </submittedName>
</protein>
<organism evidence="1 2">
    <name type="scientific">Schinkia azotoformans MEV2011</name>
    <dbReference type="NCBI Taxonomy" id="1348973"/>
    <lineage>
        <taxon>Bacteria</taxon>
        <taxon>Bacillati</taxon>
        <taxon>Bacillota</taxon>
        <taxon>Bacilli</taxon>
        <taxon>Bacillales</taxon>
        <taxon>Bacillaceae</taxon>
        <taxon>Calidifontibacillus/Schinkia group</taxon>
        <taxon>Schinkia</taxon>
    </lineage>
</organism>
<accession>A0A072P4Q9</accession>
<reference evidence="1 2" key="1">
    <citation type="submission" date="2014-04" db="EMBL/GenBank/DDBJ databases">
        <title>Draft genome sequence of Bacillus azotoformans MEV2011, a (co-) denitrifying strain unable to grow in the presence of oxygen.</title>
        <authorList>
            <person name="Nielsen M."/>
            <person name="Schreiber L."/>
            <person name="Finster K."/>
            <person name="Schramm A."/>
        </authorList>
    </citation>
    <scope>NUCLEOTIDE SEQUENCE [LARGE SCALE GENOMIC DNA]</scope>
    <source>
        <strain evidence="1 2">MEV2011</strain>
    </source>
</reference>
<sequence length="414" mass="48489">MSKKITRYNDLSETQQKNMFYLLDKTQTHQLNLLREKYQVKYGKNLNDYRDNVLHALMMEEIDFDYFCSWLSQLNIHGHNTLFIYEADNPTIFKKNNTNALYKDWSDKIVNIYDISPDNLQDLKFVNVEKNDDRNQVIFTMAAPAYIEQPQSPGNIGIPKLTKDVYLAYIIIDFELEQIILSMYPTPNLHSIMGIKRKMDMDNLAPLFINFFRKNVIKFNFSDPDWIIDTLCDITEEYYHHNNPIIDKKLQEFESGLLNDLYDKFSSKEPGLTNPAQQTRIKQNLRKLYEYELIAKYGRVDKCSPFAVFLHQSDKAGITFRATSKGKPLSFADSHEIVKKMIENADISTLGITYVSNEKNYPYKVSKTANYYSLKRITAAVTEKEIVDDVLRKLKQYKYGEETRIDTDANQDTK</sequence>
<gene>
    <name evidence="1" type="ORF">M670_00496</name>
</gene>
<dbReference type="PATRIC" id="fig|1348973.3.peg.482"/>
<comment type="caution">
    <text evidence="1">The sequence shown here is derived from an EMBL/GenBank/DDBJ whole genome shotgun (WGS) entry which is preliminary data.</text>
</comment>
<dbReference type="OrthoDB" id="2964621at2"/>
<proteinExistence type="predicted"/>